<dbReference type="InterPro" id="IPR004772">
    <property type="entry name" value="TrkH"/>
</dbReference>
<evidence type="ECO:0000256" key="4">
    <source>
        <dbReference type="ARBA" id="ARBA00022538"/>
    </source>
</evidence>
<proteinExistence type="predicted"/>
<evidence type="ECO:0000313" key="12">
    <source>
        <dbReference type="Proteomes" id="UP000322139"/>
    </source>
</evidence>
<name>A0A5D4QXE7_9BACI</name>
<evidence type="ECO:0000256" key="2">
    <source>
        <dbReference type="ARBA" id="ARBA00022448"/>
    </source>
</evidence>
<feature type="transmembrane region" description="Helical" evidence="10">
    <location>
        <begin position="345"/>
        <end position="365"/>
    </location>
</feature>
<keyword evidence="2" id="KW-0813">Transport</keyword>
<evidence type="ECO:0000256" key="3">
    <source>
        <dbReference type="ARBA" id="ARBA00022475"/>
    </source>
</evidence>
<keyword evidence="7 10" id="KW-1133">Transmembrane helix</keyword>
<sequence length="439" mass="48413">MKRKYLNITPPQLLTLIFLFFILLGAALLKLPFSTVHGVSWIDALFTATSAMTVTGLTVADTASTYTLFGQIVIMCLIQLGGLGIMSFAVLIYLMLGRKIGFKERLVLQQALNQTSVGGVIRLVRYLFIFSFTIEAIAVFFLCLRWVPKYGWGDGFYYSLFHSVSAFNNAGFQLWQDGLSQFVGDPVINIVISMLFIIGGLGFTVLADLWKSKQFKRLSLHSKMMIVGTFAVNIVSMAVIFYLEYNNPQTLAHLTSGEKLWASYFQAVSPRTAGFNSVDIGGLEDATVLYMLLLMFVGAGSASTGGGIKLTTFIIIIMAVITFIRGKKDIVIFRRTISVNYLTKALAISMISILFVFIAIFVLSITEDLPFIKIIFEVVSAFGTVGLSMGITADLSEIGKEIIIFIMFLGKLGPLTLAFSFAKQKPEKIRYPGEDVLLG</sequence>
<dbReference type="InterPro" id="IPR003445">
    <property type="entry name" value="Cat_transpt"/>
</dbReference>
<evidence type="ECO:0000256" key="9">
    <source>
        <dbReference type="ARBA" id="ARBA00023136"/>
    </source>
</evidence>
<dbReference type="PANTHER" id="PTHR32024">
    <property type="entry name" value="TRK SYSTEM POTASSIUM UPTAKE PROTEIN TRKG-RELATED"/>
    <property type="match status" value="1"/>
</dbReference>
<evidence type="ECO:0000256" key="6">
    <source>
        <dbReference type="ARBA" id="ARBA00022958"/>
    </source>
</evidence>
<gene>
    <name evidence="11" type="ORF">FZD51_22810</name>
</gene>
<dbReference type="RefSeq" id="WP_148976843.1">
    <property type="nucleotide sequence ID" value="NZ_JBNIKT010000022.1"/>
</dbReference>
<evidence type="ECO:0000256" key="5">
    <source>
        <dbReference type="ARBA" id="ARBA00022692"/>
    </source>
</evidence>
<dbReference type="EMBL" id="VTER01000015">
    <property type="protein sequence ID" value="TYS42950.1"/>
    <property type="molecule type" value="Genomic_DNA"/>
</dbReference>
<feature type="transmembrane region" description="Helical" evidence="10">
    <location>
        <begin position="123"/>
        <end position="144"/>
    </location>
</feature>
<dbReference type="Proteomes" id="UP000322139">
    <property type="component" value="Unassembled WGS sequence"/>
</dbReference>
<comment type="subcellular location">
    <subcellularLocation>
        <location evidence="1">Cell membrane</location>
        <topology evidence="1">Multi-pass membrane protein</topology>
    </subcellularLocation>
</comment>
<keyword evidence="4" id="KW-0633">Potassium transport</keyword>
<accession>A0A5D4QXE7</accession>
<dbReference type="PANTHER" id="PTHR32024:SF1">
    <property type="entry name" value="KTR SYSTEM POTASSIUM UPTAKE PROTEIN B"/>
    <property type="match status" value="1"/>
</dbReference>
<keyword evidence="5 10" id="KW-0812">Transmembrane</keyword>
<evidence type="ECO:0000256" key="10">
    <source>
        <dbReference type="SAM" id="Phobius"/>
    </source>
</evidence>
<evidence type="ECO:0000313" key="11">
    <source>
        <dbReference type="EMBL" id="TYS42950.1"/>
    </source>
</evidence>
<organism evidence="11 12">
    <name type="scientific">Bacillus infantis</name>
    <dbReference type="NCBI Taxonomy" id="324767"/>
    <lineage>
        <taxon>Bacteria</taxon>
        <taxon>Bacillati</taxon>
        <taxon>Bacillota</taxon>
        <taxon>Bacilli</taxon>
        <taxon>Bacillales</taxon>
        <taxon>Bacillaceae</taxon>
        <taxon>Bacillus</taxon>
    </lineage>
</organism>
<feature type="transmembrane region" description="Helical" evidence="10">
    <location>
        <begin position="187"/>
        <end position="210"/>
    </location>
</feature>
<evidence type="ECO:0000256" key="1">
    <source>
        <dbReference type="ARBA" id="ARBA00004651"/>
    </source>
</evidence>
<reference evidence="11 12" key="1">
    <citation type="submission" date="2019-08" db="EMBL/GenBank/DDBJ databases">
        <title>Bacillus genomes from the desert of Cuatro Cienegas, Coahuila.</title>
        <authorList>
            <person name="Olmedo-Alvarez G."/>
        </authorList>
    </citation>
    <scope>NUCLEOTIDE SEQUENCE [LARGE SCALE GENOMIC DNA]</scope>
    <source>
        <strain evidence="11 12">CH446_14T</strain>
    </source>
</reference>
<dbReference type="NCBIfam" id="TIGR00933">
    <property type="entry name" value="2a38"/>
    <property type="match status" value="1"/>
</dbReference>
<evidence type="ECO:0000256" key="8">
    <source>
        <dbReference type="ARBA" id="ARBA00023065"/>
    </source>
</evidence>
<keyword evidence="3" id="KW-1003">Cell membrane</keyword>
<keyword evidence="9 10" id="KW-0472">Membrane</keyword>
<dbReference type="Pfam" id="PF02386">
    <property type="entry name" value="TrkH"/>
    <property type="match status" value="1"/>
</dbReference>
<dbReference type="GO" id="GO:0015379">
    <property type="term" value="F:potassium:chloride symporter activity"/>
    <property type="evidence" value="ECO:0007669"/>
    <property type="project" value="InterPro"/>
</dbReference>
<evidence type="ECO:0000256" key="7">
    <source>
        <dbReference type="ARBA" id="ARBA00022989"/>
    </source>
</evidence>
<feature type="transmembrane region" description="Helical" evidence="10">
    <location>
        <begin position="72"/>
        <end position="96"/>
    </location>
</feature>
<dbReference type="GO" id="GO:0005886">
    <property type="term" value="C:plasma membrane"/>
    <property type="evidence" value="ECO:0007669"/>
    <property type="project" value="UniProtKB-SubCell"/>
</dbReference>
<feature type="transmembrane region" description="Helical" evidence="10">
    <location>
        <begin position="222"/>
        <end position="243"/>
    </location>
</feature>
<keyword evidence="6" id="KW-0630">Potassium</keyword>
<comment type="caution">
    <text evidence="11">The sequence shown here is derived from an EMBL/GenBank/DDBJ whole genome shotgun (WGS) entry which is preliminary data.</text>
</comment>
<protein>
    <submittedName>
        <fullName evidence="11">Ktr system potassium transporter B</fullName>
    </submittedName>
</protein>
<feature type="transmembrane region" description="Helical" evidence="10">
    <location>
        <begin position="291"/>
        <end position="324"/>
    </location>
</feature>
<feature type="transmembrane region" description="Helical" evidence="10">
    <location>
        <begin position="402"/>
        <end position="422"/>
    </location>
</feature>
<keyword evidence="8" id="KW-0406">Ion transport</keyword>
<dbReference type="AlphaFoldDB" id="A0A5D4QXE7"/>